<feature type="compositionally biased region" description="Polar residues" evidence="15">
    <location>
        <begin position="810"/>
        <end position="820"/>
    </location>
</feature>
<evidence type="ECO:0000256" key="11">
    <source>
        <dbReference type="ARBA" id="ARBA00023163"/>
    </source>
</evidence>
<feature type="compositionally biased region" description="Basic and acidic residues" evidence="15">
    <location>
        <begin position="1310"/>
        <end position="1325"/>
    </location>
</feature>
<dbReference type="SUPFAM" id="SSF51197">
    <property type="entry name" value="Clavaminate synthase-like"/>
    <property type="match status" value="1"/>
</dbReference>
<dbReference type="GO" id="GO:0005634">
    <property type="term" value="C:nucleus"/>
    <property type="evidence" value="ECO:0007669"/>
    <property type="project" value="TreeGrafter"/>
</dbReference>
<accession>A0A9N9SW60</accession>
<dbReference type="PROSITE" id="PS51183">
    <property type="entry name" value="JMJN"/>
    <property type="match status" value="1"/>
</dbReference>
<dbReference type="GO" id="GO:0010468">
    <property type="term" value="P:regulation of gene expression"/>
    <property type="evidence" value="ECO:0007669"/>
    <property type="project" value="TreeGrafter"/>
</dbReference>
<dbReference type="OrthoDB" id="9547406at2759"/>
<evidence type="ECO:0000259" key="16">
    <source>
        <dbReference type="PROSITE" id="PS51183"/>
    </source>
</evidence>
<dbReference type="PROSITE" id="PS51184">
    <property type="entry name" value="JMJC"/>
    <property type="match status" value="1"/>
</dbReference>
<feature type="compositionally biased region" description="Polar residues" evidence="15">
    <location>
        <begin position="944"/>
        <end position="961"/>
    </location>
</feature>
<evidence type="ECO:0000256" key="1">
    <source>
        <dbReference type="ARBA" id="ARBA00001954"/>
    </source>
</evidence>
<feature type="compositionally biased region" description="Low complexity" evidence="15">
    <location>
        <begin position="561"/>
        <end position="570"/>
    </location>
</feature>
<feature type="region of interest" description="Disordered" evidence="15">
    <location>
        <begin position="975"/>
        <end position="1011"/>
    </location>
</feature>
<evidence type="ECO:0000256" key="8">
    <source>
        <dbReference type="ARBA" id="ARBA00023002"/>
    </source>
</evidence>
<evidence type="ECO:0000256" key="6">
    <source>
        <dbReference type="ARBA" id="ARBA00022853"/>
    </source>
</evidence>
<feature type="region of interest" description="Disordered" evidence="15">
    <location>
        <begin position="944"/>
        <end position="963"/>
    </location>
</feature>
<evidence type="ECO:0000256" key="13">
    <source>
        <dbReference type="ARBA" id="ARBA00049349"/>
    </source>
</evidence>
<dbReference type="EC" id="1.14.11.66" evidence="3"/>
<feature type="region of interest" description="Disordered" evidence="15">
    <location>
        <begin position="532"/>
        <end position="570"/>
    </location>
</feature>
<dbReference type="Proteomes" id="UP001153709">
    <property type="component" value="Chromosome 3"/>
</dbReference>
<dbReference type="GO" id="GO:0048512">
    <property type="term" value="P:circadian behavior"/>
    <property type="evidence" value="ECO:0007669"/>
    <property type="project" value="UniProtKB-ARBA"/>
</dbReference>
<evidence type="ECO:0000256" key="14">
    <source>
        <dbReference type="ARBA" id="ARBA00053408"/>
    </source>
</evidence>
<dbReference type="SMART" id="SM00558">
    <property type="entry name" value="JmjC"/>
    <property type="match status" value="1"/>
</dbReference>
<proteinExistence type="inferred from homology"/>
<dbReference type="EMBL" id="OU898278">
    <property type="protein sequence ID" value="CAG9830656.1"/>
    <property type="molecule type" value="Genomic_DNA"/>
</dbReference>
<keyword evidence="9" id="KW-0408">Iron</keyword>
<comment type="function">
    <text evidence="14">Probable histone demethylase that specifically demethylates 'Lys-9' and 'Lys-36' residues of histone H3, thereby playing a central role in histone code. Demethylation of Lys residue generates formaldehyde and succinate.</text>
</comment>
<dbReference type="Gene3D" id="2.30.30.140">
    <property type="match status" value="1"/>
</dbReference>
<evidence type="ECO:0000256" key="5">
    <source>
        <dbReference type="ARBA" id="ARBA00022833"/>
    </source>
</evidence>
<dbReference type="Pfam" id="PF02375">
    <property type="entry name" value="JmjN"/>
    <property type="match status" value="1"/>
</dbReference>
<feature type="compositionally biased region" description="Basic residues" evidence="15">
    <location>
        <begin position="532"/>
        <end position="541"/>
    </location>
</feature>
<feature type="region of interest" description="Disordered" evidence="15">
    <location>
        <begin position="1267"/>
        <end position="1286"/>
    </location>
</feature>
<feature type="compositionally biased region" description="Basic residues" evidence="15">
    <location>
        <begin position="549"/>
        <end position="558"/>
    </location>
</feature>
<evidence type="ECO:0000313" key="18">
    <source>
        <dbReference type="EMBL" id="CAG9830656.1"/>
    </source>
</evidence>
<protein>
    <recommendedName>
        <fullName evidence="3">[histone H3]-trimethyl-L-lysine(9) demethylase</fullName>
        <ecNumber evidence="3">1.14.11.66</ecNumber>
    </recommendedName>
</protein>
<dbReference type="InterPro" id="IPR003349">
    <property type="entry name" value="JmjN"/>
</dbReference>
<gene>
    <name evidence="18" type="ORF">DIABBA_LOCUS4346</name>
</gene>
<feature type="region of interest" description="Disordered" evidence="15">
    <location>
        <begin position="799"/>
        <end position="834"/>
    </location>
</feature>
<feature type="domain" description="JmjC" evidence="17">
    <location>
        <begin position="142"/>
        <end position="308"/>
    </location>
</feature>
<evidence type="ECO:0000256" key="12">
    <source>
        <dbReference type="ARBA" id="ARBA00023242"/>
    </source>
</evidence>
<keyword evidence="7" id="KW-0223">Dioxygenase</keyword>
<dbReference type="PANTHER" id="PTHR10694:SF129">
    <property type="entry name" value="LYSINE-SPECIFIC DEMETHYLASE 4B-RELATED"/>
    <property type="match status" value="1"/>
</dbReference>
<dbReference type="SUPFAM" id="SSF63748">
    <property type="entry name" value="Tudor/PWWP/MBT"/>
    <property type="match status" value="2"/>
</dbReference>
<evidence type="ECO:0000259" key="17">
    <source>
        <dbReference type="PROSITE" id="PS51184"/>
    </source>
</evidence>
<feature type="region of interest" description="Disordered" evidence="15">
    <location>
        <begin position="1310"/>
        <end position="1340"/>
    </location>
</feature>
<feature type="region of interest" description="Disordered" evidence="15">
    <location>
        <begin position="681"/>
        <end position="714"/>
    </location>
</feature>
<dbReference type="FunFam" id="2.60.120.650:FF:000048">
    <property type="entry name" value="Lysine-specific demethylase 4A"/>
    <property type="match status" value="1"/>
</dbReference>
<feature type="domain" description="JmjN" evidence="16">
    <location>
        <begin position="12"/>
        <end position="54"/>
    </location>
</feature>
<comment type="similarity">
    <text evidence="2">Belongs to the JHDM3 histone demethylase family.</text>
</comment>
<evidence type="ECO:0000256" key="7">
    <source>
        <dbReference type="ARBA" id="ARBA00022964"/>
    </source>
</evidence>
<comment type="catalytic activity">
    <reaction evidence="13">
        <text>N(6),N(6),N(6)-trimethyl-L-lysyl(9)-[histone H3] + 2 2-oxoglutarate + 2 O2 = N(6)-methyl-L-lysyl(9)-[histone H3] + 2 formaldehyde + 2 succinate + 2 CO2</text>
        <dbReference type="Rhea" id="RHEA:60200"/>
        <dbReference type="Rhea" id="RHEA-COMP:15538"/>
        <dbReference type="Rhea" id="RHEA-COMP:15542"/>
        <dbReference type="ChEBI" id="CHEBI:15379"/>
        <dbReference type="ChEBI" id="CHEBI:16526"/>
        <dbReference type="ChEBI" id="CHEBI:16810"/>
        <dbReference type="ChEBI" id="CHEBI:16842"/>
        <dbReference type="ChEBI" id="CHEBI:30031"/>
        <dbReference type="ChEBI" id="CHEBI:61929"/>
        <dbReference type="ChEBI" id="CHEBI:61961"/>
        <dbReference type="EC" id="1.14.11.66"/>
    </reaction>
</comment>
<sequence>MAEPNFPRIPNIMVFRPTWEEFKDFSKYIQHMESKMAHKAGLAKVIPPPEWVPRKSGYNVEDLNVTIPAPICQVVTGKQGLYQQINIQKKSMTVKQYQELANSERYATPRHFDYEDLERKYWKNITYVAPIYGADVSGSLTDDNVNEWNINRLGTILDYVNEDYGISIEGVNTAYLYFGMWKTTFAWHTEDMDLYSINYLHFGAPKTWYSIPPEHGRRLERLANGFFPSSYKTCQAFLRHKMTLISPQILKQYSIPYNKITQEAGEIMITFPYGYHAGFNHGFNCAESTNFAQERWIEYGKRASQCTCSKDMVKISMDTFVKRFQPHRYEMWLKGEDIGPHPEEPDKKVAAPLPLPQDILCNKNNPSLPQTYLENQKGSSKKGRMMSTFNPMAEFPPALQLELMEEDNMGFAGDELPPDEQQLEVLEDIWLKAGEIEAEDASVCDAGYNVKKGRRFQKKVRRGRKKLEDPSWQPVKKEDDITSSELTGLFAPCDSKDKKVCGKIVKPIKDQMDTSELVKTLLQQETELLMNQRKKHKHKDKERKDKDHQHKKHKKHKHEVQPGTTTITGDPIIQPLVKFEEHKADTQESTFGEAMGNSEDRQKTGKNIEDIIREAAEEHANNLLKETPIQIPLQSIQTPPQPIQTQPQSIQIPPQSIQIPPQSIQIPPQSIQTPAQFIQTPAQSIQTPQPVASSSQTHEPSAEVITNSPPTSSFKKDFLKTYRKPKQVPMVLPTKIETIKTSKGVITVVEPEPLIAKPIPKNVATYVTASEPKPVAAKPAFAPNKFEVAFLDFLKKQSVPEPNKPKKTINRTPKNSSNKSAKVDDKPLPTNISKTISSLPKDIRIIPKNGHATASSKLNTNTAQNISTAQVSTLESQQPLVSAPKPLVVEAQQVATTKQVSVTNSNQVLLASLQQNFSQETIQPNTRVQEPSPRPNVQCTITNTQQNNSWTSVSLNGTQQKKSTDQLVPVRQVNDQNNQSTSQPPQLTSHTPQATSHAPQATSHAPQVTTHTSQLLGTIQQILVSRSQSAEASGRVVINHIEPLKTIPVTTEVASVKNILLNRLVNTEVTPVIIQVAQVPQTAAVPAMVSTNFIPAAPIEPTSQSLVLQSDISGSEVVLQPMHNMEIPTDTTIMKMPELTVPGPEPYTEYEDMPKLGSPAVATKVNLTEIDRRQEAVKGLLDMYSVSIEKTAAPVIEKESIPTKKYKPNNIWMNHNYYTTYSCTQTIYDNEDRFYPMTDAPIPVASNSKVIVEALPPLNDIIETSLSEECGTTDEDKSTKLGDGYVKNRVSSSSVDSINNLNSFLYESKDKNKSAKESNKDKDCSAVEGSPNCPKNGEKIGETANNVTAEIEEKNSEQNVESTTDPQSDCITKKRNILCHSSDNKNEPDDISDAVADLDKKTTATDVTTFIDYSEEIKENVIKSKDSAIEKFKNQAKQSFKKRRPNLKKIVRMFQNNKRTGMRKRQAKRKPSTYLSKIMFGVKKKRKPKKNEQTQFTIVRNMCGSLKKKFKLVPSKKTQLNNEGPREHLDDQKAMLTPRECYVEAKDIFSDLSVDIQHYLQSGLTLFNASSIPVDECASSACSIQANLKGVTGNNASREMKSFKEGEIVWARHRNGRYYNAKVLEAKTETRLCVFFPIDQSFSKDIRLSDVVGFETMTSPKLGERIQIRWVDGKSYDADYLGRFENTTFTVLFEDESKSYLPQDCMFGLREQNVPKRIRSKMSYASAMSHREHLYDLERQLPEKRPVKRKVFIKEN</sequence>
<dbReference type="GO" id="GO:0046872">
    <property type="term" value="F:metal ion binding"/>
    <property type="evidence" value="ECO:0007669"/>
    <property type="project" value="UniProtKB-KW"/>
</dbReference>
<evidence type="ECO:0000313" key="19">
    <source>
        <dbReference type="Proteomes" id="UP001153709"/>
    </source>
</evidence>
<keyword evidence="6" id="KW-0156">Chromatin regulator</keyword>
<keyword evidence="8" id="KW-0560">Oxidoreductase</keyword>
<evidence type="ECO:0000256" key="10">
    <source>
        <dbReference type="ARBA" id="ARBA00023015"/>
    </source>
</evidence>
<dbReference type="GO" id="GO:0140684">
    <property type="term" value="F:histone H3K9me2/H3K9me3 demethylase activity"/>
    <property type="evidence" value="ECO:0007669"/>
    <property type="project" value="UniProtKB-EC"/>
</dbReference>
<dbReference type="SMART" id="SM00545">
    <property type="entry name" value="JmjN"/>
    <property type="match status" value="1"/>
</dbReference>
<organism evidence="18 19">
    <name type="scientific">Diabrotica balteata</name>
    <name type="common">Banded cucumber beetle</name>
    <dbReference type="NCBI Taxonomy" id="107213"/>
    <lineage>
        <taxon>Eukaryota</taxon>
        <taxon>Metazoa</taxon>
        <taxon>Ecdysozoa</taxon>
        <taxon>Arthropoda</taxon>
        <taxon>Hexapoda</taxon>
        <taxon>Insecta</taxon>
        <taxon>Pterygota</taxon>
        <taxon>Neoptera</taxon>
        <taxon>Endopterygota</taxon>
        <taxon>Coleoptera</taxon>
        <taxon>Polyphaga</taxon>
        <taxon>Cucujiformia</taxon>
        <taxon>Chrysomeloidea</taxon>
        <taxon>Chrysomelidae</taxon>
        <taxon>Galerucinae</taxon>
        <taxon>Diabroticina</taxon>
        <taxon>Diabroticites</taxon>
        <taxon>Diabrotica</taxon>
    </lineage>
</organism>
<evidence type="ECO:0000256" key="3">
    <source>
        <dbReference type="ARBA" id="ARBA00012900"/>
    </source>
</evidence>
<dbReference type="Pfam" id="PF02373">
    <property type="entry name" value="JmjC"/>
    <property type="match status" value="1"/>
</dbReference>
<dbReference type="PANTHER" id="PTHR10694">
    <property type="entry name" value="LYSINE-SPECIFIC DEMETHYLASE"/>
    <property type="match status" value="1"/>
</dbReference>
<dbReference type="Gene3D" id="3.10.330.70">
    <property type="match status" value="1"/>
</dbReference>
<evidence type="ECO:0000256" key="15">
    <source>
        <dbReference type="SAM" id="MobiDB-lite"/>
    </source>
</evidence>
<keyword evidence="10" id="KW-0805">Transcription regulation</keyword>
<dbReference type="Gene3D" id="2.60.120.650">
    <property type="entry name" value="Cupin"/>
    <property type="match status" value="1"/>
</dbReference>
<dbReference type="InterPro" id="IPR003347">
    <property type="entry name" value="JmjC_dom"/>
</dbReference>
<evidence type="ECO:0000256" key="4">
    <source>
        <dbReference type="ARBA" id="ARBA00022723"/>
    </source>
</evidence>
<evidence type="ECO:0000256" key="9">
    <source>
        <dbReference type="ARBA" id="ARBA00023004"/>
    </source>
</evidence>
<feature type="compositionally biased region" description="Polar residues" evidence="15">
    <location>
        <begin position="681"/>
        <end position="713"/>
    </location>
</feature>
<dbReference type="GO" id="GO:0140681">
    <property type="term" value="F:histone H3K36me2/H3K36me3 demethylase activity"/>
    <property type="evidence" value="ECO:0007669"/>
    <property type="project" value="UniProtKB-ARBA"/>
</dbReference>
<dbReference type="GO" id="GO:0000785">
    <property type="term" value="C:chromatin"/>
    <property type="evidence" value="ECO:0007669"/>
    <property type="project" value="TreeGrafter"/>
</dbReference>
<comment type="cofactor">
    <cofactor evidence="1">
        <name>Fe(2+)</name>
        <dbReference type="ChEBI" id="CHEBI:29033"/>
    </cofactor>
</comment>
<reference evidence="18" key="1">
    <citation type="submission" date="2022-01" db="EMBL/GenBank/DDBJ databases">
        <authorList>
            <person name="King R."/>
        </authorList>
    </citation>
    <scope>NUCLEOTIDE SEQUENCE</scope>
</reference>
<keyword evidence="11" id="KW-0804">Transcription</keyword>
<keyword evidence="5" id="KW-0862">Zinc</keyword>
<keyword evidence="12" id="KW-0539">Nucleus</keyword>
<keyword evidence="19" id="KW-1185">Reference proteome</keyword>
<name>A0A9N9SW60_DIABA</name>
<keyword evidence="4" id="KW-0479">Metal-binding</keyword>
<evidence type="ECO:0000256" key="2">
    <source>
        <dbReference type="ARBA" id="ARBA00009711"/>
    </source>
</evidence>